<dbReference type="SUPFAM" id="SSF52743">
    <property type="entry name" value="Subtilisin-like"/>
    <property type="match status" value="1"/>
</dbReference>
<dbReference type="PROSITE" id="PS00138">
    <property type="entry name" value="SUBTILASE_SER"/>
    <property type="match status" value="1"/>
</dbReference>
<feature type="domain" description="C5a peptidase/Subtilisin-like protease SBT2-like Fn3-like" evidence="10">
    <location>
        <begin position="607"/>
        <end position="719"/>
    </location>
</feature>
<dbReference type="PROSITE" id="PS00137">
    <property type="entry name" value="SUBTILASE_HIS"/>
    <property type="match status" value="1"/>
</dbReference>
<accession>A0A6A6JW00</accession>
<evidence type="ECO:0000256" key="3">
    <source>
        <dbReference type="ARBA" id="ARBA00022729"/>
    </source>
</evidence>
<comment type="similarity">
    <text evidence="1 7 8">Belongs to the peptidase S8 family.</text>
</comment>
<evidence type="ECO:0000259" key="9">
    <source>
        <dbReference type="Pfam" id="PF00082"/>
    </source>
</evidence>
<dbReference type="GeneID" id="54555748"/>
<dbReference type="EMBL" id="ML986486">
    <property type="protein sequence ID" value="KAF2279229.1"/>
    <property type="molecule type" value="Genomic_DNA"/>
</dbReference>
<dbReference type="InterPro" id="IPR023828">
    <property type="entry name" value="Peptidase_S8_Ser-AS"/>
</dbReference>
<evidence type="ECO:0000256" key="4">
    <source>
        <dbReference type="ARBA" id="ARBA00022801"/>
    </source>
</evidence>
<protein>
    <submittedName>
        <fullName evidence="11">Subtilisin-like protein</fullName>
    </submittedName>
</protein>
<reference evidence="11" key="1">
    <citation type="journal article" date="2020" name="Stud. Mycol.">
        <title>101 Dothideomycetes genomes: a test case for predicting lifestyles and emergence of pathogens.</title>
        <authorList>
            <person name="Haridas S."/>
            <person name="Albert R."/>
            <person name="Binder M."/>
            <person name="Bloem J."/>
            <person name="Labutti K."/>
            <person name="Salamov A."/>
            <person name="Andreopoulos B."/>
            <person name="Baker S."/>
            <person name="Barry K."/>
            <person name="Bills G."/>
            <person name="Bluhm B."/>
            <person name="Cannon C."/>
            <person name="Castanera R."/>
            <person name="Culley D."/>
            <person name="Daum C."/>
            <person name="Ezra D."/>
            <person name="Gonzalez J."/>
            <person name="Henrissat B."/>
            <person name="Kuo A."/>
            <person name="Liang C."/>
            <person name="Lipzen A."/>
            <person name="Lutzoni F."/>
            <person name="Magnuson J."/>
            <person name="Mondo S."/>
            <person name="Nolan M."/>
            <person name="Ohm R."/>
            <person name="Pangilinan J."/>
            <person name="Park H.-J."/>
            <person name="Ramirez L."/>
            <person name="Alfaro M."/>
            <person name="Sun H."/>
            <person name="Tritt A."/>
            <person name="Yoshinaga Y."/>
            <person name="Zwiers L.-H."/>
            <person name="Turgeon B."/>
            <person name="Goodwin S."/>
            <person name="Spatafora J."/>
            <person name="Crous P."/>
            <person name="Grigoriev I."/>
        </authorList>
    </citation>
    <scope>NUCLEOTIDE SEQUENCE</scope>
    <source>
        <strain evidence="11">CBS 379.55</strain>
    </source>
</reference>
<dbReference type="PANTHER" id="PTHR43806">
    <property type="entry name" value="PEPTIDASE S8"/>
    <property type="match status" value="1"/>
</dbReference>
<keyword evidence="5 7" id="KW-0720">Serine protease</keyword>
<name>A0A6A6JW00_WESOR</name>
<keyword evidence="3" id="KW-0732">Signal</keyword>
<dbReference type="Gene3D" id="2.60.40.1710">
    <property type="entry name" value="Subtilisin-like superfamily"/>
    <property type="match status" value="1"/>
</dbReference>
<dbReference type="InterPro" id="IPR023827">
    <property type="entry name" value="Peptidase_S8_Asp-AS"/>
</dbReference>
<dbReference type="InterPro" id="IPR015500">
    <property type="entry name" value="Peptidase_S8_subtilisin-rel"/>
</dbReference>
<dbReference type="PANTHER" id="PTHR43806:SF66">
    <property type="entry name" value="SERIN ENDOPEPTIDASE"/>
    <property type="match status" value="1"/>
</dbReference>
<keyword evidence="12" id="KW-1185">Reference proteome</keyword>
<gene>
    <name evidence="11" type="ORF">EI97DRAFT_498747</name>
</gene>
<dbReference type="InterPro" id="IPR050131">
    <property type="entry name" value="Peptidase_S8_subtilisin-like"/>
</dbReference>
<evidence type="ECO:0000313" key="12">
    <source>
        <dbReference type="Proteomes" id="UP000800097"/>
    </source>
</evidence>
<evidence type="ECO:0000259" key="10">
    <source>
        <dbReference type="Pfam" id="PF06280"/>
    </source>
</evidence>
<keyword evidence="4 7" id="KW-0378">Hydrolase</keyword>
<dbReference type="CDD" id="cd07489">
    <property type="entry name" value="Peptidases_S8_5"/>
    <property type="match status" value="1"/>
</dbReference>
<keyword evidence="2 7" id="KW-0645">Protease</keyword>
<dbReference type="GO" id="GO:0004252">
    <property type="term" value="F:serine-type endopeptidase activity"/>
    <property type="evidence" value="ECO:0007669"/>
    <property type="project" value="UniProtKB-UniRule"/>
</dbReference>
<dbReference type="RefSeq" id="XP_033656768.1">
    <property type="nucleotide sequence ID" value="XM_033802573.1"/>
</dbReference>
<dbReference type="Pfam" id="PF06280">
    <property type="entry name" value="fn3_5"/>
    <property type="match status" value="1"/>
</dbReference>
<dbReference type="OrthoDB" id="10256524at2759"/>
<dbReference type="GO" id="GO:0006508">
    <property type="term" value="P:proteolysis"/>
    <property type="evidence" value="ECO:0007669"/>
    <property type="project" value="UniProtKB-KW"/>
</dbReference>
<dbReference type="InterPro" id="IPR034187">
    <property type="entry name" value="Peptidases_S8_5"/>
</dbReference>
<dbReference type="InterPro" id="IPR010435">
    <property type="entry name" value="C5a/SBT2-like_Fn3"/>
</dbReference>
<evidence type="ECO:0000256" key="1">
    <source>
        <dbReference type="ARBA" id="ARBA00011073"/>
    </source>
</evidence>
<dbReference type="GO" id="GO:0016020">
    <property type="term" value="C:membrane"/>
    <property type="evidence" value="ECO:0007669"/>
    <property type="project" value="InterPro"/>
</dbReference>
<dbReference type="InterPro" id="IPR000209">
    <property type="entry name" value="Peptidase_S8/S53_dom"/>
</dbReference>
<dbReference type="InterPro" id="IPR022398">
    <property type="entry name" value="Peptidase_S8_His-AS"/>
</dbReference>
<dbReference type="Proteomes" id="UP000800097">
    <property type="component" value="Unassembled WGS sequence"/>
</dbReference>
<dbReference type="AlphaFoldDB" id="A0A6A6JW00"/>
<evidence type="ECO:0000256" key="7">
    <source>
        <dbReference type="PROSITE-ProRule" id="PRU01240"/>
    </source>
</evidence>
<evidence type="ECO:0000256" key="6">
    <source>
        <dbReference type="PIRSR" id="PIRSR615500-1"/>
    </source>
</evidence>
<evidence type="ECO:0000256" key="5">
    <source>
        <dbReference type="ARBA" id="ARBA00022825"/>
    </source>
</evidence>
<dbReference type="Pfam" id="PF00082">
    <property type="entry name" value="Peptidase_S8"/>
    <property type="match status" value="1"/>
</dbReference>
<sequence length="884" mass="95039">MRWENLGLFFGAALCGTTAAIANFTTELNIIPGAYIVELHDDHHPNSFMRTIKPQGIALRQTLNYKLFKGVSIQLDNKTADLETAISQIASQDNVKQVWPVRRIPLPNDTVIWKAGDGPLSRNAWRKRQLSNTSESYAPHHKSTQVDRLHAKGVTGKGTKIAVIDTGIDWRHPALGGCFGEGCLVSYGKNFSGSDTEPLDCIGHGTHVAGIIAAQKNELGVLGAAPGVTLGSYRVFGCVGGGEEDVLLAAFNQAFEDGSDIITASVGAPGGFPESPMAVALQRIVEAGVPCTVSAGNGGGGGLFNAETPADGKGVASIASTENTEIPDLLLEGHYAVDNSSKTTFYWKQGYFFNEHTWSNISLPLWATPYNNSGTECEMLPSDTPDLSDRIVLIRAASACYDIGVGQLLEDAVSYGARHMLLYVDIPGPVYSYITDKDIDSYGFIPYNQGLEWAEDLAKGRRILVDLPNPATANQFLKSDPNPKAGYISEFSTWGPGNRMESTTHFAAPGSFIFSTYPLDQGGYAVLSGTSMATPLAAAIYALVGQVRGTLDPNTIKSVIASTSKPNVFWAGGQAYPYLAPTAQQGAGLIQAYDAAYTTTVLTVPEISFNDTDHLVANVTFTIRNIGDREKTYSLSNVRAATAYFRDENMLPHAFPPAMDTKGAELSFNSEKITVPAGGEAVVVVTPTPPDLNSKRIPVYSGFICLNASDNESLSLPYLGTSGSLYNLDPLDKTPGRMIGVLEGRWSKPIQGNETFTFPIPKGPNDPITYTYPVVGIVSLIGTPEFRCHAISLDPALNQQEHAGFKVVGMLKHFPIRLLPRAVVLANIINGLLEDDSYMPAGGYKILFSALRNYGDASKPEDWDTVVSLPFFINYTDEAAKSIG</sequence>
<dbReference type="PRINTS" id="PR00723">
    <property type="entry name" value="SUBTILISIN"/>
</dbReference>
<proteinExistence type="inferred from homology"/>
<feature type="domain" description="Peptidase S8/S53" evidence="9">
    <location>
        <begin position="156"/>
        <end position="574"/>
    </location>
</feature>
<evidence type="ECO:0000256" key="8">
    <source>
        <dbReference type="RuleBase" id="RU003355"/>
    </source>
</evidence>
<evidence type="ECO:0000256" key="2">
    <source>
        <dbReference type="ARBA" id="ARBA00022670"/>
    </source>
</evidence>
<evidence type="ECO:0000313" key="11">
    <source>
        <dbReference type="EMBL" id="KAF2279229.1"/>
    </source>
</evidence>
<feature type="active site" description="Charge relay system" evidence="6 7">
    <location>
        <position position="204"/>
    </location>
</feature>
<feature type="active site" description="Charge relay system" evidence="6 7">
    <location>
        <position position="165"/>
    </location>
</feature>
<organism evidence="11 12">
    <name type="scientific">Westerdykella ornata</name>
    <dbReference type="NCBI Taxonomy" id="318751"/>
    <lineage>
        <taxon>Eukaryota</taxon>
        <taxon>Fungi</taxon>
        <taxon>Dikarya</taxon>
        <taxon>Ascomycota</taxon>
        <taxon>Pezizomycotina</taxon>
        <taxon>Dothideomycetes</taxon>
        <taxon>Pleosporomycetidae</taxon>
        <taxon>Pleosporales</taxon>
        <taxon>Sporormiaceae</taxon>
        <taxon>Westerdykella</taxon>
    </lineage>
</organism>
<feature type="active site" description="Charge relay system" evidence="6 7">
    <location>
        <position position="531"/>
    </location>
</feature>
<dbReference type="InterPro" id="IPR036852">
    <property type="entry name" value="Peptidase_S8/S53_dom_sf"/>
</dbReference>
<dbReference type="PROSITE" id="PS00136">
    <property type="entry name" value="SUBTILASE_ASP"/>
    <property type="match status" value="1"/>
</dbReference>
<dbReference type="PROSITE" id="PS51892">
    <property type="entry name" value="SUBTILASE"/>
    <property type="match status" value="1"/>
</dbReference>
<dbReference type="Gene3D" id="3.40.50.200">
    <property type="entry name" value="Peptidase S8/S53 domain"/>
    <property type="match status" value="2"/>
</dbReference>